<dbReference type="InterPro" id="IPR007462">
    <property type="entry name" value="COV1-like"/>
</dbReference>
<dbReference type="Proteomes" id="UP000630923">
    <property type="component" value="Unassembled WGS sequence"/>
</dbReference>
<name>A0A919AZH0_9PROT</name>
<keyword evidence="1" id="KW-1133">Transmembrane helix</keyword>
<evidence type="ECO:0000313" key="2">
    <source>
        <dbReference type="EMBL" id="GHF31293.1"/>
    </source>
</evidence>
<reference evidence="2" key="2">
    <citation type="submission" date="2020-09" db="EMBL/GenBank/DDBJ databases">
        <authorList>
            <person name="Sun Q."/>
            <person name="Kim S."/>
        </authorList>
    </citation>
    <scope>NUCLEOTIDE SEQUENCE</scope>
    <source>
        <strain evidence="2">KCTC 42590</strain>
    </source>
</reference>
<dbReference type="RefSeq" id="WP_191254074.1">
    <property type="nucleotide sequence ID" value="NZ_BNCI01000002.1"/>
</dbReference>
<organism evidence="2 3">
    <name type="scientific">Kordiimonas sediminis</name>
    <dbReference type="NCBI Taxonomy" id="1735581"/>
    <lineage>
        <taxon>Bacteria</taxon>
        <taxon>Pseudomonadati</taxon>
        <taxon>Pseudomonadota</taxon>
        <taxon>Alphaproteobacteria</taxon>
        <taxon>Kordiimonadales</taxon>
        <taxon>Kordiimonadaceae</taxon>
        <taxon>Kordiimonas</taxon>
    </lineage>
</organism>
<gene>
    <name evidence="2" type="ORF">GCM10017044_28490</name>
</gene>
<accession>A0A919AZH0</accession>
<comment type="caution">
    <text evidence="2">The sequence shown here is derived from an EMBL/GenBank/DDBJ whole genome shotgun (WGS) entry which is preliminary data.</text>
</comment>
<evidence type="ECO:0008006" key="4">
    <source>
        <dbReference type="Google" id="ProtNLM"/>
    </source>
</evidence>
<proteinExistence type="predicted"/>
<keyword evidence="3" id="KW-1185">Reference proteome</keyword>
<dbReference type="Pfam" id="PF04367">
    <property type="entry name" value="DUF502"/>
    <property type="match status" value="1"/>
</dbReference>
<evidence type="ECO:0000256" key="1">
    <source>
        <dbReference type="SAM" id="Phobius"/>
    </source>
</evidence>
<dbReference type="AlphaFoldDB" id="A0A919AZH0"/>
<reference evidence="2" key="1">
    <citation type="journal article" date="2014" name="Int. J. Syst. Evol. Microbiol.">
        <title>Complete genome sequence of Corynebacterium casei LMG S-19264T (=DSM 44701T), isolated from a smear-ripened cheese.</title>
        <authorList>
            <consortium name="US DOE Joint Genome Institute (JGI-PGF)"/>
            <person name="Walter F."/>
            <person name="Albersmeier A."/>
            <person name="Kalinowski J."/>
            <person name="Ruckert C."/>
        </authorList>
    </citation>
    <scope>NUCLEOTIDE SEQUENCE</scope>
    <source>
        <strain evidence="2">KCTC 42590</strain>
    </source>
</reference>
<feature type="transmembrane region" description="Helical" evidence="1">
    <location>
        <begin position="16"/>
        <end position="41"/>
    </location>
</feature>
<evidence type="ECO:0000313" key="3">
    <source>
        <dbReference type="Proteomes" id="UP000630923"/>
    </source>
</evidence>
<sequence length="232" mass="25694">MSETTPSTSFAHIRRYIFLGLFTLIPIWLTLLLTAAILDFINDMAAPVLNWLTAGIEPDESLYRIANAPAFRTTVSLCILLLGLYTVGLLASRWLGQKLLGLLDAIVKRVPIVNTIYKTLKRLTEAMQSNSDDFERVVLIEFPSKSMKTVGLVTKTFKDTNTGRELAAVYVPTTPNPTSGYLEIVPVENLVPTNWKIDEAMSFIISGGADVPGTIQYDNPTSEENGKQTRRP</sequence>
<dbReference type="PANTHER" id="PTHR31876">
    <property type="entry name" value="COV-LIKE PROTEIN 1"/>
    <property type="match status" value="1"/>
</dbReference>
<feature type="transmembrane region" description="Helical" evidence="1">
    <location>
        <begin position="70"/>
        <end position="91"/>
    </location>
</feature>
<dbReference type="PANTHER" id="PTHR31876:SF26">
    <property type="entry name" value="PROTEIN LIKE COV 2"/>
    <property type="match status" value="1"/>
</dbReference>
<keyword evidence="1" id="KW-0472">Membrane</keyword>
<dbReference type="EMBL" id="BNCI01000002">
    <property type="protein sequence ID" value="GHF31293.1"/>
    <property type="molecule type" value="Genomic_DNA"/>
</dbReference>
<protein>
    <recommendedName>
        <fullName evidence="4">DUF502 domain-containing protein</fullName>
    </recommendedName>
</protein>
<keyword evidence="1" id="KW-0812">Transmembrane</keyword>